<dbReference type="RefSeq" id="WP_109656090.1">
    <property type="nucleotide sequence ID" value="NZ_CP029145.1"/>
</dbReference>
<dbReference type="Pfam" id="PF01757">
    <property type="entry name" value="Acyl_transf_3"/>
    <property type="match status" value="1"/>
</dbReference>
<evidence type="ECO:0000256" key="1">
    <source>
        <dbReference type="SAM" id="Phobius"/>
    </source>
</evidence>
<dbReference type="OrthoDB" id="9809782at2"/>
<evidence type="ECO:0000259" key="2">
    <source>
        <dbReference type="Pfam" id="PF01757"/>
    </source>
</evidence>
<keyword evidence="1" id="KW-0472">Membrane</keyword>
<protein>
    <recommendedName>
        <fullName evidence="2">Acyltransferase 3 domain-containing protein</fullName>
    </recommendedName>
</protein>
<accession>A0A2Z3GKX7</accession>
<evidence type="ECO:0000313" key="3">
    <source>
        <dbReference type="EMBL" id="AWM33001.1"/>
    </source>
</evidence>
<feature type="transmembrane region" description="Helical" evidence="1">
    <location>
        <begin position="71"/>
        <end position="90"/>
    </location>
</feature>
<dbReference type="KEGG" id="hnv:DDQ68_09565"/>
<keyword evidence="1" id="KW-0812">Transmembrane</keyword>
<dbReference type="Proteomes" id="UP000245999">
    <property type="component" value="Chromosome"/>
</dbReference>
<keyword evidence="1" id="KW-1133">Transmembrane helix</keyword>
<feature type="transmembrane region" description="Helical" evidence="1">
    <location>
        <begin position="123"/>
        <end position="141"/>
    </location>
</feature>
<dbReference type="InterPro" id="IPR002656">
    <property type="entry name" value="Acyl_transf_3_dom"/>
</dbReference>
<gene>
    <name evidence="3" type="ORF">DDQ68_09565</name>
</gene>
<dbReference type="EMBL" id="CP029145">
    <property type="protein sequence ID" value="AWM33001.1"/>
    <property type="molecule type" value="Genomic_DNA"/>
</dbReference>
<keyword evidence="4" id="KW-1185">Reference proteome</keyword>
<feature type="domain" description="Acyltransferase 3" evidence="2">
    <location>
        <begin position="15"/>
        <end position="141"/>
    </location>
</feature>
<dbReference type="PANTHER" id="PTHR36927">
    <property type="entry name" value="BLR4337 PROTEIN"/>
    <property type="match status" value="1"/>
</dbReference>
<name>A0A2Z3GKX7_9BACT</name>
<dbReference type="AlphaFoldDB" id="A0A2Z3GKX7"/>
<sequence>MAFTLLILYYTGMVFVGWKFYIMSHTSSPALALPMEFLNQWRMPLLFVISGVSVTYALGQRTTGQFAGKRVQRLLPLIFGMVIVVLQVYYQRLSEGAIYTSLLDFYPHYFNGAAPRGNFTWNHLWFIAYLLPFLLLSLPIFSNCASLPLRPSSPA</sequence>
<dbReference type="GO" id="GO:0016747">
    <property type="term" value="F:acyltransferase activity, transferring groups other than amino-acyl groups"/>
    <property type="evidence" value="ECO:0007669"/>
    <property type="project" value="InterPro"/>
</dbReference>
<feature type="transmembrane region" description="Helical" evidence="1">
    <location>
        <begin position="43"/>
        <end position="59"/>
    </location>
</feature>
<feature type="transmembrane region" description="Helical" evidence="1">
    <location>
        <begin position="7"/>
        <end position="23"/>
    </location>
</feature>
<dbReference type="PANTHER" id="PTHR36927:SF3">
    <property type="entry name" value="GLUCANS BIOSYNTHESIS PROTEIN C"/>
    <property type="match status" value="1"/>
</dbReference>
<organism evidence="3 4">
    <name type="scientific">Hymenobacter nivis</name>
    <dbReference type="NCBI Taxonomy" id="1850093"/>
    <lineage>
        <taxon>Bacteria</taxon>
        <taxon>Pseudomonadati</taxon>
        <taxon>Bacteroidota</taxon>
        <taxon>Cytophagia</taxon>
        <taxon>Cytophagales</taxon>
        <taxon>Hymenobacteraceae</taxon>
        <taxon>Hymenobacter</taxon>
    </lineage>
</organism>
<dbReference type="InterPro" id="IPR050623">
    <property type="entry name" value="Glucan_succinyl_AcylTrfase"/>
</dbReference>
<evidence type="ECO:0000313" key="4">
    <source>
        <dbReference type="Proteomes" id="UP000245999"/>
    </source>
</evidence>
<proteinExistence type="predicted"/>
<reference evidence="4" key="1">
    <citation type="submission" date="2018-04" db="EMBL/GenBank/DDBJ databases">
        <title>Complete genome of Antarctic heterotrophic bacterium Hymenobacter nivis.</title>
        <authorList>
            <person name="Terashima M."/>
        </authorList>
    </citation>
    <scope>NUCLEOTIDE SEQUENCE [LARGE SCALE GENOMIC DNA]</scope>
    <source>
        <strain evidence="4">NBRC 111535</strain>
    </source>
</reference>